<dbReference type="InterPro" id="IPR013328">
    <property type="entry name" value="6PGD_dom2"/>
</dbReference>
<dbReference type="AlphaFoldDB" id="A0A375HYH9"/>
<reference evidence="8" key="1">
    <citation type="submission" date="2018-02" db="EMBL/GenBank/DDBJ databases">
        <authorList>
            <person name="Hornung B."/>
        </authorList>
    </citation>
    <scope>NUCLEOTIDE SEQUENCE [LARGE SCALE GENOMIC DNA]</scope>
</reference>
<keyword evidence="3 4" id="KW-0560">Oxidoreductase</keyword>
<dbReference type="InterPro" id="IPR013332">
    <property type="entry name" value="KPR_N"/>
</dbReference>
<evidence type="ECO:0000256" key="1">
    <source>
        <dbReference type="ARBA" id="ARBA00007870"/>
    </source>
</evidence>
<proteinExistence type="inferred from homology"/>
<dbReference type="GO" id="GO:0015940">
    <property type="term" value="P:pantothenate biosynthetic process"/>
    <property type="evidence" value="ECO:0007669"/>
    <property type="project" value="UniProtKB-UniPathway"/>
</dbReference>
<dbReference type="EMBL" id="OMOH01000002">
    <property type="protein sequence ID" value="SPF67630.1"/>
    <property type="molecule type" value="Genomic_DNA"/>
</dbReference>
<dbReference type="Pfam" id="PF02558">
    <property type="entry name" value="ApbA"/>
    <property type="match status" value="1"/>
</dbReference>
<dbReference type="PANTHER" id="PTHR21708:SF26">
    <property type="entry name" value="2-DEHYDROPANTOATE 2-REDUCTASE"/>
    <property type="match status" value="1"/>
</dbReference>
<comment type="catalytic activity">
    <reaction evidence="4">
        <text>(R)-pantoate + NADP(+) = 2-dehydropantoate + NADPH + H(+)</text>
        <dbReference type="Rhea" id="RHEA:16233"/>
        <dbReference type="ChEBI" id="CHEBI:11561"/>
        <dbReference type="ChEBI" id="CHEBI:15378"/>
        <dbReference type="ChEBI" id="CHEBI:15980"/>
        <dbReference type="ChEBI" id="CHEBI:57783"/>
        <dbReference type="ChEBI" id="CHEBI:58349"/>
        <dbReference type="EC" id="1.1.1.169"/>
    </reaction>
</comment>
<keyword evidence="8" id="KW-1185">Reference proteome</keyword>
<evidence type="ECO:0000259" key="6">
    <source>
        <dbReference type="Pfam" id="PF08546"/>
    </source>
</evidence>
<dbReference type="InterPro" id="IPR003710">
    <property type="entry name" value="ApbA"/>
</dbReference>
<evidence type="ECO:0000256" key="2">
    <source>
        <dbReference type="ARBA" id="ARBA00022857"/>
    </source>
</evidence>
<gene>
    <name evidence="7" type="ORF">PROPJV5_0587</name>
</gene>
<dbReference type="InterPro" id="IPR013752">
    <property type="entry name" value="KPA_reductase"/>
</dbReference>
<evidence type="ECO:0000256" key="4">
    <source>
        <dbReference type="RuleBase" id="RU362068"/>
    </source>
</evidence>
<dbReference type="Gene3D" id="1.10.1040.10">
    <property type="entry name" value="N-(1-d-carboxylethyl)-l-norvaline Dehydrogenase, domain 2"/>
    <property type="match status" value="1"/>
</dbReference>
<feature type="domain" description="Ketopantoate reductase N-terminal" evidence="5">
    <location>
        <begin position="4"/>
        <end position="151"/>
    </location>
</feature>
<evidence type="ECO:0000313" key="7">
    <source>
        <dbReference type="EMBL" id="SPF67630.1"/>
    </source>
</evidence>
<dbReference type="NCBIfam" id="NF005091">
    <property type="entry name" value="PRK06522.2-2"/>
    <property type="match status" value="1"/>
</dbReference>
<dbReference type="InterPro" id="IPR036291">
    <property type="entry name" value="NAD(P)-bd_dom_sf"/>
</dbReference>
<keyword evidence="2 4" id="KW-0521">NADP</keyword>
<dbReference type="Gene3D" id="3.40.50.720">
    <property type="entry name" value="NAD(P)-binding Rossmann-like Domain"/>
    <property type="match status" value="1"/>
</dbReference>
<dbReference type="SUPFAM" id="SSF51735">
    <property type="entry name" value="NAD(P)-binding Rossmann-fold domains"/>
    <property type="match status" value="1"/>
</dbReference>
<evidence type="ECO:0000313" key="8">
    <source>
        <dbReference type="Proteomes" id="UP000265962"/>
    </source>
</evidence>
<dbReference type="Pfam" id="PF08546">
    <property type="entry name" value="ApbA_C"/>
    <property type="match status" value="1"/>
</dbReference>
<keyword evidence="4" id="KW-0566">Pantothenate biosynthesis</keyword>
<dbReference type="InterPro" id="IPR051402">
    <property type="entry name" value="KPR-Related"/>
</dbReference>
<evidence type="ECO:0000256" key="3">
    <source>
        <dbReference type="ARBA" id="ARBA00023002"/>
    </source>
</evidence>
<comment type="function">
    <text evidence="4">Catalyzes the NADPH-dependent reduction of ketopantoate into pantoic acid.</text>
</comment>
<name>A0A375HYH9_9ACTN</name>
<dbReference type="InterPro" id="IPR008927">
    <property type="entry name" value="6-PGluconate_DH-like_C_sf"/>
</dbReference>
<dbReference type="PANTHER" id="PTHR21708">
    <property type="entry name" value="PROBABLE 2-DEHYDROPANTOATE 2-REDUCTASE"/>
    <property type="match status" value="1"/>
</dbReference>
<feature type="domain" description="Ketopantoate reductase C-terminal" evidence="6">
    <location>
        <begin position="176"/>
        <end position="297"/>
    </location>
</feature>
<protein>
    <recommendedName>
        <fullName evidence="4">2-dehydropantoate 2-reductase</fullName>
        <ecNumber evidence="4">1.1.1.169</ecNumber>
    </recommendedName>
    <alternativeName>
        <fullName evidence="4">Ketopantoate reductase</fullName>
    </alternativeName>
</protein>
<dbReference type="NCBIfam" id="TIGR00745">
    <property type="entry name" value="apbA_panE"/>
    <property type="match status" value="1"/>
</dbReference>
<dbReference type="FunFam" id="1.10.1040.10:FF:000017">
    <property type="entry name" value="2-dehydropantoate 2-reductase"/>
    <property type="match status" value="1"/>
</dbReference>
<dbReference type="Proteomes" id="UP000265962">
    <property type="component" value="Unassembled WGS sequence"/>
</dbReference>
<dbReference type="GO" id="GO:0005737">
    <property type="term" value="C:cytoplasm"/>
    <property type="evidence" value="ECO:0007669"/>
    <property type="project" value="TreeGrafter"/>
</dbReference>
<dbReference type="SUPFAM" id="SSF48179">
    <property type="entry name" value="6-phosphogluconate dehydrogenase C-terminal domain-like"/>
    <property type="match status" value="1"/>
</dbReference>
<organism evidence="7 8">
    <name type="scientific">Propionibacterium ruminifibrarum</name>
    <dbReference type="NCBI Taxonomy" id="1962131"/>
    <lineage>
        <taxon>Bacteria</taxon>
        <taxon>Bacillati</taxon>
        <taxon>Actinomycetota</taxon>
        <taxon>Actinomycetes</taxon>
        <taxon>Propionibacteriales</taxon>
        <taxon>Propionibacteriaceae</taxon>
        <taxon>Propionibacterium</taxon>
    </lineage>
</organism>
<dbReference type="GO" id="GO:0008677">
    <property type="term" value="F:2-dehydropantoate 2-reductase activity"/>
    <property type="evidence" value="ECO:0007669"/>
    <property type="project" value="UniProtKB-EC"/>
</dbReference>
<comment type="similarity">
    <text evidence="1 4">Belongs to the ketopantoate reductase family.</text>
</comment>
<comment type="pathway">
    <text evidence="4">Cofactor biosynthesis; (R)-pantothenate biosynthesis; (R)-pantoate from 3-methyl-2-oxobutanoate: step 2/2.</text>
</comment>
<accession>A0A375HYH9</accession>
<dbReference type="EC" id="1.1.1.169" evidence="4"/>
<sequence>MRFAVIGAGGVGGFLGGRLARAGHDVSIVARGRTLETLRSDGLRLTGDEEFTVPVIATADPAAIGPVDYVLSCVKATQITEALATASPLVGPGTAVVTTQNGVDGPRLTASAVGAGHTLPGVMKIFAMIERPGVIARRGGPGTLEVGEWDNTGTARVRALREALEGAGVGSPAPDDIWAVLWRKAMMVIPLGELGAITGLTLGRLLDRPQLADLWRRATAEIAAVARAQGVDVGEDAVDEVMAFNAQQPADSTASLCRDLMAGRPSELDAQTGAIVRLAREASVPVPLHDLMYEVLRLGRAQAR</sequence>
<dbReference type="UniPathway" id="UPA00028">
    <property type="reaction ID" value="UER00004"/>
</dbReference>
<evidence type="ECO:0000259" key="5">
    <source>
        <dbReference type="Pfam" id="PF02558"/>
    </source>
</evidence>
<dbReference type="RefSeq" id="WP_182858549.1">
    <property type="nucleotide sequence ID" value="NZ_OMOH01000002.1"/>
</dbReference>